<organism evidence="1 2">
    <name type="scientific">Mytilus edulis</name>
    <name type="common">Blue mussel</name>
    <dbReference type="NCBI Taxonomy" id="6550"/>
    <lineage>
        <taxon>Eukaryota</taxon>
        <taxon>Metazoa</taxon>
        <taxon>Spiralia</taxon>
        <taxon>Lophotrochozoa</taxon>
        <taxon>Mollusca</taxon>
        <taxon>Bivalvia</taxon>
        <taxon>Autobranchia</taxon>
        <taxon>Pteriomorphia</taxon>
        <taxon>Mytilida</taxon>
        <taxon>Mytiloidea</taxon>
        <taxon>Mytilidae</taxon>
        <taxon>Mytilinae</taxon>
        <taxon>Mytilus</taxon>
    </lineage>
</organism>
<name>A0A8S3USE6_MYTED</name>
<evidence type="ECO:0000313" key="2">
    <source>
        <dbReference type="Proteomes" id="UP000683360"/>
    </source>
</evidence>
<accession>A0A8S3USE6</accession>
<sequence length="284" mass="32504">MEDITNIPPLGKRRECKAIVQATKYQCSQDHPMNTRLKQLSSGRLKRSSFTLETRALQRKHQEALPKYIEPIVFTMNNTPCEEKLGNVTIQTSVPLITTKDEQTSNVKKTLTMSMLEEQYPSETWVRVYTDESAINATTNGGAVWGNEQPDRLAKYGAEQQQEENPVCFTEMKTIIKSLFNTPQQQDSYHQLTRSEQTTIFRLRTGHNRLNQHLHKVMKVVPSPMCPCGEAEQDTAHLLQSCNLHQALRDKIWHSVTSLEEKLYGPVDSLQKTTRFVEETGIQV</sequence>
<reference evidence="1" key="1">
    <citation type="submission" date="2021-03" db="EMBL/GenBank/DDBJ databases">
        <authorList>
            <person name="Bekaert M."/>
        </authorList>
    </citation>
    <scope>NUCLEOTIDE SEQUENCE</scope>
</reference>
<dbReference type="Proteomes" id="UP000683360">
    <property type="component" value="Unassembled WGS sequence"/>
</dbReference>
<dbReference type="AlphaFoldDB" id="A0A8S3USE6"/>
<keyword evidence="2" id="KW-1185">Reference proteome</keyword>
<comment type="caution">
    <text evidence="1">The sequence shown here is derived from an EMBL/GenBank/DDBJ whole genome shotgun (WGS) entry which is preliminary data.</text>
</comment>
<protein>
    <submittedName>
        <fullName evidence="1">Uncharacterized protein</fullName>
    </submittedName>
</protein>
<gene>
    <name evidence="1" type="ORF">MEDL_57368</name>
</gene>
<evidence type="ECO:0000313" key="1">
    <source>
        <dbReference type="EMBL" id="CAG2245305.1"/>
    </source>
</evidence>
<dbReference type="EMBL" id="CAJPWZ010002768">
    <property type="protein sequence ID" value="CAG2245305.1"/>
    <property type="molecule type" value="Genomic_DNA"/>
</dbReference>
<proteinExistence type="predicted"/>
<dbReference type="OrthoDB" id="6134576at2759"/>